<comment type="similarity">
    <text evidence="5">Belongs to the major facilitator superfamily. SLC46A family.</text>
</comment>
<dbReference type="STRING" id="29139.ENSVURP00010007704"/>
<accession>A0A4X2K6Y1</accession>
<feature type="transmembrane region" description="Helical" evidence="6">
    <location>
        <begin position="317"/>
        <end position="338"/>
    </location>
</feature>
<dbReference type="GeneTree" id="ENSGT00950000183096"/>
<feature type="transmembrane region" description="Helical" evidence="6">
    <location>
        <begin position="203"/>
        <end position="224"/>
    </location>
</feature>
<evidence type="ECO:0000256" key="5">
    <source>
        <dbReference type="ARBA" id="ARBA00038227"/>
    </source>
</evidence>
<reference evidence="7" key="2">
    <citation type="submission" date="2025-08" db="UniProtKB">
        <authorList>
            <consortium name="Ensembl"/>
        </authorList>
    </citation>
    <scope>IDENTIFICATION</scope>
</reference>
<protein>
    <submittedName>
        <fullName evidence="7">Solute carrier family 46 member 2</fullName>
    </submittedName>
</protein>
<reference evidence="7" key="3">
    <citation type="submission" date="2025-09" db="UniProtKB">
        <authorList>
            <consortium name="Ensembl"/>
        </authorList>
    </citation>
    <scope>IDENTIFICATION</scope>
</reference>
<dbReference type="InterPro" id="IPR011701">
    <property type="entry name" value="MFS"/>
</dbReference>
<dbReference type="Gene3D" id="1.20.1250.20">
    <property type="entry name" value="MFS general substrate transporter like domains"/>
    <property type="match status" value="1"/>
</dbReference>
<evidence type="ECO:0000256" key="1">
    <source>
        <dbReference type="ARBA" id="ARBA00004141"/>
    </source>
</evidence>
<feature type="transmembrane region" description="Helical" evidence="6">
    <location>
        <begin position="75"/>
        <end position="94"/>
    </location>
</feature>
<dbReference type="PANTHER" id="PTHR23507:SF3">
    <property type="entry name" value="THYMIC STROMAL COTRANSPORTER HOMOLOG"/>
    <property type="match status" value="1"/>
</dbReference>
<dbReference type="CTD" id="57864"/>
<dbReference type="GO" id="GO:0140360">
    <property type="term" value="F:cyclic-GMP-AMP transmembrane transporter activity"/>
    <property type="evidence" value="ECO:0007669"/>
    <property type="project" value="Ensembl"/>
</dbReference>
<feature type="transmembrane region" description="Helical" evidence="6">
    <location>
        <begin position="345"/>
        <end position="365"/>
    </location>
</feature>
<keyword evidence="8" id="KW-1185">Reference proteome</keyword>
<feature type="transmembrane region" description="Helical" evidence="6">
    <location>
        <begin position="371"/>
        <end position="392"/>
    </location>
</feature>
<dbReference type="Ensembl" id="ENSVURT00010008724.1">
    <property type="protein sequence ID" value="ENSVURP00010007704.1"/>
    <property type="gene ID" value="ENSVURG00010005936.1"/>
</dbReference>
<reference evidence="8" key="1">
    <citation type="submission" date="2018-12" db="EMBL/GenBank/DDBJ databases">
        <authorList>
            <person name="Yazar S."/>
        </authorList>
    </citation>
    <scope>NUCLEOTIDE SEQUENCE [LARGE SCALE GENOMIC DNA]</scope>
</reference>
<evidence type="ECO:0000256" key="3">
    <source>
        <dbReference type="ARBA" id="ARBA00022989"/>
    </source>
</evidence>
<keyword evidence="4 6" id="KW-0472">Membrane</keyword>
<dbReference type="OMA" id="AYWSGVM"/>
<evidence type="ECO:0000313" key="7">
    <source>
        <dbReference type="Ensembl" id="ENSVURP00010007704.1"/>
    </source>
</evidence>
<dbReference type="AlphaFoldDB" id="A0A4X2K6Y1"/>
<feature type="transmembrane region" description="Helical" evidence="6">
    <location>
        <begin position="279"/>
        <end position="305"/>
    </location>
</feature>
<feature type="transmembrane region" description="Helical" evidence="6">
    <location>
        <begin position="404"/>
        <end position="422"/>
    </location>
</feature>
<dbReference type="SUPFAM" id="SSF103473">
    <property type="entry name" value="MFS general substrate transporter"/>
    <property type="match status" value="1"/>
</dbReference>
<keyword evidence="3 6" id="KW-1133">Transmembrane helix</keyword>
<feature type="transmembrane region" description="Helical" evidence="6">
    <location>
        <begin position="106"/>
        <end position="126"/>
    </location>
</feature>
<feature type="transmembrane region" description="Helical" evidence="6">
    <location>
        <begin position="132"/>
        <end position="156"/>
    </location>
</feature>
<feature type="transmembrane region" description="Helical" evidence="6">
    <location>
        <begin position="434"/>
        <end position="458"/>
    </location>
</feature>
<dbReference type="GO" id="GO:0005886">
    <property type="term" value="C:plasma membrane"/>
    <property type="evidence" value="ECO:0007669"/>
    <property type="project" value="Ensembl"/>
</dbReference>
<keyword evidence="2 6" id="KW-0812">Transmembrane</keyword>
<name>A0A4X2K6Y1_VOMUR</name>
<evidence type="ECO:0000313" key="8">
    <source>
        <dbReference type="Proteomes" id="UP000314987"/>
    </source>
</evidence>
<dbReference type="GO" id="GO:0140361">
    <property type="term" value="P:cyclic-GMP-AMP transmembrane import across plasma membrane"/>
    <property type="evidence" value="ECO:0007669"/>
    <property type="project" value="Ensembl"/>
</dbReference>
<dbReference type="RefSeq" id="XP_027695485.1">
    <property type="nucleotide sequence ID" value="XM_027839684.1"/>
</dbReference>
<dbReference type="PANTHER" id="PTHR23507">
    <property type="entry name" value="ZGC:174356"/>
    <property type="match status" value="1"/>
</dbReference>
<evidence type="ECO:0000256" key="2">
    <source>
        <dbReference type="ARBA" id="ARBA00022692"/>
    </source>
</evidence>
<gene>
    <name evidence="7" type="primary">SLC46A2</name>
</gene>
<dbReference type="OrthoDB" id="430300at2759"/>
<feature type="transmembrane region" description="Helical" evidence="6">
    <location>
        <begin position="168"/>
        <end position="191"/>
    </location>
</feature>
<evidence type="ECO:0000256" key="6">
    <source>
        <dbReference type="SAM" id="Phobius"/>
    </source>
</evidence>
<dbReference type="Pfam" id="PF07690">
    <property type="entry name" value="MFS_1"/>
    <property type="match status" value="1"/>
</dbReference>
<dbReference type="Proteomes" id="UP000314987">
    <property type="component" value="Unassembled WGS sequence"/>
</dbReference>
<proteinExistence type="inferred from homology"/>
<sequence>MDQDSRRSCLETGVMRTWIEPVVASAQVAASFYDAGLLLVVKNYYNLSSFSNHTNSSSPRGANEDAQQKAISNFYIIYNLVVGLTPLLSAYGLGWLSDRYNRKISICVPLLGYLLSRLLLLLKILLDWPVEVMYGAAALAGLSGGFTAFWSGVMALGSLSSSQGRRSVRLIIIDLILGLAGFCGSIASGHLFNLLQVGNRQGVILAVSSVGCATFAFLYSLFVLKVPEPEVKPSKAFGVVDTVSGTIGTYRTLDPDHPEKKGGVVELPSLGKGEPRKAIIALLFAGAIIYDLAVVGTVDVMPLFVLREPLSWNHVQVGYGMASGYTIFITSFLGVLVFSRCCRDTTMIMIGMVSFGAGSLLLTFVKETYMFYIARAVMLFALIPITTIRSALSKLIKGSSYGKVFVILQLALALTGVVTSTTFNEIYQLTMDKFTGFCFALSSFLAFLSIIPIGVVACKQGEITEK</sequence>
<evidence type="ECO:0000256" key="4">
    <source>
        <dbReference type="ARBA" id="ARBA00023136"/>
    </source>
</evidence>
<comment type="subcellular location">
    <subcellularLocation>
        <location evidence="1">Membrane</location>
        <topology evidence="1">Multi-pass membrane protein</topology>
    </subcellularLocation>
</comment>
<feature type="transmembrane region" description="Helical" evidence="6">
    <location>
        <begin position="21"/>
        <end position="41"/>
    </location>
</feature>
<organism evidence="7 8">
    <name type="scientific">Vombatus ursinus</name>
    <name type="common">Common wombat</name>
    <dbReference type="NCBI Taxonomy" id="29139"/>
    <lineage>
        <taxon>Eukaryota</taxon>
        <taxon>Metazoa</taxon>
        <taxon>Chordata</taxon>
        <taxon>Craniata</taxon>
        <taxon>Vertebrata</taxon>
        <taxon>Euteleostomi</taxon>
        <taxon>Mammalia</taxon>
        <taxon>Metatheria</taxon>
        <taxon>Diprotodontia</taxon>
        <taxon>Vombatidae</taxon>
        <taxon>Vombatus</taxon>
    </lineage>
</organism>
<dbReference type="GeneID" id="114026069"/>
<dbReference type="InterPro" id="IPR036259">
    <property type="entry name" value="MFS_trans_sf"/>
</dbReference>
<dbReference type="GO" id="GO:0070430">
    <property type="term" value="P:positive regulation of nucleotide-binding oligomerization domain containing 1 signaling pathway"/>
    <property type="evidence" value="ECO:0007669"/>
    <property type="project" value="Ensembl"/>
</dbReference>